<evidence type="ECO:0000313" key="2">
    <source>
        <dbReference type="EMBL" id="KAL3684852.1"/>
    </source>
</evidence>
<keyword evidence="3" id="KW-1185">Reference proteome</keyword>
<organism evidence="2 3">
    <name type="scientific">Riccia sorocarpa</name>
    <dbReference type="NCBI Taxonomy" id="122646"/>
    <lineage>
        <taxon>Eukaryota</taxon>
        <taxon>Viridiplantae</taxon>
        <taxon>Streptophyta</taxon>
        <taxon>Embryophyta</taxon>
        <taxon>Marchantiophyta</taxon>
        <taxon>Marchantiopsida</taxon>
        <taxon>Marchantiidae</taxon>
        <taxon>Marchantiales</taxon>
        <taxon>Ricciaceae</taxon>
        <taxon>Riccia</taxon>
    </lineage>
</organism>
<dbReference type="Proteomes" id="UP001633002">
    <property type="component" value="Unassembled WGS sequence"/>
</dbReference>
<feature type="region of interest" description="Disordered" evidence="1">
    <location>
        <begin position="440"/>
        <end position="526"/>
    </location>
</feature>
<feature type="compositionally biased region" description="Polar residues" evidence="1">
    <location>
        <begin position="504"/>
        <end position="513"/>
    </location>
</feature>
<evidence type="ECO:0000313" key="3">
    <source>
        <dbReference type="Proteomes" id="UP001633002"/>
    </source>
</evidence>
<dbReference type="AlphaFoldDB" id="A0ABD3H2P0"/>
<feature type="compositionally biased region" description="Polar residues" evidence="1">
    <location>
        <begin position="480"/>
        <end position="489"/>
    </location>
</feature>
<proteinExistence type="predicted"/>
<dbReference type="EMBL" id="JBJQOH010000006">
    <property type="protein sequence ID" value="KAL3684852.1"/>
    <property type="molecule type" value="Genomic_DNA"/>
</dbReference>
<protein>
    <submittedName>
        <fullName evidence="2">Uncharacterized protein</fullName>
    </submittedName>
</protein>
<sequence>MASSPTKWIKELADLGYDASIPTPISEAIQTTMAAITSKPVHALVQQLDRAAVESNREATCDQTDPDTHAALLLECLGIHHRIGIQHTFSTKGEEAALAMIKQLHDELPTLLEADLVEDGRAEKLSNMIGRVLSWINLQKETQELKGDDVTETACADISSQVRANPMIDFSIFSKEEQANYTESLENLNASAADERALMNADGDPFIPTDTPRTVEYRVSEKCGMMWKVQNMNNLAPITIDMWSKLVNMSDSELKSCKDNAIHGSIPAKMLNLKETIKMAHFRDKYRCSESVSVRIKAMIPTDANRLPKHKMLLWNYLRPYLRCNCKYDPSRRNCKGEIMWLDHAIYYIFNHLSDFFHQSSVQARYMAFLIFLGGEARAAVQAQCSFMYARQLMVETALEVFSDPTARTLPEHGEANGVRMIERLMKPACFSEAIISKQIHGGNKKRGRQPNPINLNSAPTRMVAMGKGQRMKGGRNFNGPRNFQHTPGSSSSSSRSWSSAVSNNTRFSTDPRSSPLGRRNMSREF</sequence>
<accession>A0ABD3H2P0</accession>
<reference evidence="2 3" key="1">
    <citation type="submission" date="2024-09" db="EMBL/GenBank/DDBJ databases">
        <title>Chromosome-scale assembly of Riccia sorocarpa.</title>
        <authorList>
            <person name="Paukszto L."/>
        </authorList>
    </citation>
    <scope>NUCLEOTIDE SEQUENCE [LARGE SCALE GENOMIC DNA]</scope>
    <source>
        <strain evidence="2">LP-2024</strain>
        <tissue evidence="2">Aerial parts of the thallus</tissue>
    </source>
</reference>
<evidence type="ECO:0000256" key="1">
    <source>
        <dbReference type="SAM" id="MobiDB-lite"/>
    </source>
</evidence>
<name>A0ABD3H2P0_9MARC</name>
<gene>
    <name evidence="2" type="ORF">R1sor_002874</name>
</gene>
<comment type="caution">
    <text evidence="2">The sequence shown here is derived from an EMBL/GenBank/DDBJ whole genome shotgun (WGS) entry which is preliminary data.</text>
</comment>
<feature type="compositionally biased region" description="Low complexity" evidence="1">
    <location>
        <begin position="490"/>
        <end position="503"/>
    </location>
</feature>